<dbReference type="Proteomes" id="UP000288972">
    <property type="component" value="Chromosome"/>
</dbReference>
<feature type="coiled-coil region" evidence="1">
    <location>
        <begin position="80"/>
        <end position="107"/>
    </location>
</feature>
<sequence length="145" mass="16285">MNSHRALSAILFILGSWATQAHSEERVARLSIVGGAQPLHWQRFSNSGEIAWASGFPKPADPIFVVYTSEETRQLVQGKFDLLSNEIASLRTRLDQQERLIAEVRDQLLKKIGDLPLALARDEQAYALLQQRLKSDLASTFVRAQ</sequence>
<evidence type="ECO:0000313" key="2">
    <source>
        <dbReference type="EMBL" id="QAU49682.1"/>
    </source>
</evidence>
<dbReference type="AlphaFoldDB" id="A0AAE5X6G3"/>
<accession>A0AAE5X6G3</accession>
<evidence type="ECO:0000256" key="1">
    <source>
        <dbReference type="SAM" id="Coils"/>
    </source>
</evidence>
<dbReference type="KEGG" id="bgz:XH91_32825"/>
<proteinExistence type="predicted"/>
<reference evidence="2 3" key="1">
    <citation type="submission" date="2018-06" db="EMBL/GenBank/DDBJ databases">
        <title>Comparative genomics of rhizobia nodulating Arachis hypogaea in China.</title>
        <authorList>
            <person name="Li Y."/>
        </authorList>
    </citation>
    <scope>NUCLEOTIDE SEQUENCE [LARGE SCALE GENOMIC DNA]</scope>
    <source>
        <strain evidence="2 3">CCBAU 51670</strain>
    </source>
</reference>
<gene>
    <name evidence="2" type="ORF">XH91_32825</name>
</gene>
<keyword evidence="1" id="KW-0175">Coiled coil</keyword>
<name>A0AAE5X6G3_9BRAD</name>
<protein>
    <submittedName>
        <fullName evidence="2">Uncharacterized protein</fullName>
    </submittedName>
</protein>
<dbReference type="RefSeq" id="WP_128954437.1">
    <property type="nucleotide sequence ID" value="NZ_CP030053.1"/>
</dbReference>
<dbReference type="EMBL" id="CP030053">
    <property type="protein sequence ID" value="QAU49682.1"/>
    <property type="molecule type" value="Genomic_DNA"/>
</dbReference>
<organism evidence="2 3">
    <name type="scientific">Bradyrhizobium guangzhouense</name>
    <dbReference type="NCBI Taxonomy" id="1325095"/>
    <lineage>
        <taxon>Bacteria</taxon>
        <taxon>Pseudomonadati</taxon>
        <taxon>Pseudomonadota</taxon>
        <taxon>Alphaproteobacteria</taxon>
        <taxon>Hyphomicrobiales</taxon>
        <taxon>Nitrobacteraceae</taxon>
        <taxon>Bradyrhizobium</taxon>
    </lineage>
</organism>
<evidence type="ECO:0000313" key="3">
    <source>
        <dbReference type="Proteomes" id="UP000288972"/>
    </source>
</evidence>